<keyword evidence="1 3" id="KW-0963">Cytoplasm</keyword>
<evidence type="ECO:0000259" key="6">
    <source>
        <dbReference type="Pfam" id="PF17384"/>
    </source>
</evidence>
<feature type="region of interest" description="Disordered" evidence="4">
    <location>
        <begin position="74"/>
        <end position="93"/>
    </location>
</feature>
<sequence length="192" mass="21061">MTGKPADIQLEATRLTELLEPTVASHQLVLEEVHVRRAGDTRIVHVVVDLVDGTAGLELDAVAEVSRSISEALDADPHDTSDPYELEVSSPGTSRPLTLPRHWKRNVGRMVKVNVIGEDNLLGRLVSVDDAGITIVPEIEVKKGMKPKQGESRPLEFGSIRRGNVEVEFTRAEAADLQELELDDEDDENVEA</sequence>
<proteinExistence type="inferred from homology"/>
<evidence type="ECO:0000313" key="7">
    <source>
        <dbReference type="EMBL" id="GAA5227276.1"/>
    </source>
</evidence>
<dbReference type="EMBL" id="BAABLK010000027">
    <property type="protein sequence ID" value="GAA5227276.1"/>
    <property type="molecule type" value="Genomic_DNA"/>
</dbReference>
<dbReference type="SUPFAM" id="SSF74942">
    <property type="entry name" value="YhbC-like, C-terminal domain"/>
    <property type="match status" value="1"/>
</dbReference>
<protein>
    <recommendedName>
        <fullName evidence="3">Ribosome maturation factor RimP</fullName>
    </recommendedName>
</protein>
<dbReference type="Pfam" id="PF02576">
    <property type="entry name" value="RimP_N"/>
    <property type="match status" value="1"/>
</dbReference>
<comment type="caution">
    <text evidence="7">The sequence shown here is derived from an EMBL/GenBank/DDBJ whole genome shotgun (WGS) entry which is preliminary data.</text>
</comment>
<dbReference type="InterPro" id="IPR028998">
    <property type="entry name" value="RimP_C"/>
</dbReference>
<dbReference type="Gene3D" id="3.30.300.70">
    <property type="entry name" value="RimP-like superfamily, N-terminal"/>
    <property type="match status" value="1"/>
</dbReference>
<dbReference type="NCBIfam" id="NF000930">
    <property type="entry name" value="PRK00092.2-2"/>
    <property type="match status" value="1"/>
</dbReference>
<evidence type="ECO:0000256" key="3">
    <source>
        <dbReference type="HAMAP-Rule" id="MF_01077"/>
    </source>
</evidence>
<evidence type="ECO:0000256" key="4">
    <source>
        <dbReference type="SAM" id="MobiDB-lite"/>
    </source>
</evidence>
<comment type="similarity">
    <text evidence="3">Belongs to the RimP family.</text>
</comment>
<feature type="domain" description="Ribosome maturation factor RimP C-terminal" evidence="6">
    <location>
        <begin position="97"/>
        <end position="169"/>
    </location>
</feature>
<keyword evidence="8" id="KW-1185">Reference proteome</keyword>
<dbReference type="SUPFAM" id="SSF75420">
    <property type="entry name" value="YhbC-like, N-terminal domain"/>
    <property type="match status" value="1"/>
</dbReference>
<evidence type="ECO:0000256" key="1">
    <source>
        <dbReference type="ARBA" id="ARBA00022490"/>
    </source>
</evidence>
<evidence type="ECO:0000259" key="5">
    <source>
        <dbReference type="Pfam" id="PF02576"/>
    </source>
</evidence>
<dbReference type="RefSeq" id="WP_210101497.1">
    <property type="nucleotide sequence ID" value="NZ_BAABLK010000027.1"/>
</dbReference>
<accession>A0ABP9TLH0</accession>
<dbReference type="InterPro" id="IPR036847">
    <property type="entry name" value="RimP_C_sf"/>
</dbReference>
<organism evidence="7 8">
    <name type="scientific">Paeniglutamicibacter antarcticus</name>
    <dbReference type="NCBI Taxonomy" id="494023"/>
    <lineage>
        <taxon>Bacteria</taxon>
        <taxon>Bacillati</taxon>
        <taxon>Actinomycetota</taxon>
        <taxon>Actinomycetes</taxon>
        <taxon>Micrococcales</taxon>
        <taxon>Micrococcaceae</taxon>
        <taxon>Paeniglutamicibacter</taxon>
    </lineage>
</organism>
<evidence type="ECO:0000313" key="8">
    <source>
        <dbReference type="Proteomes" id="UP001501257"/>
    </source>
</evidence>
<dbReference type="InterPro" id="IPR003728">
    <property type="entry name" value="Ribosome_maturation_RimP"/>
</dbReference>
<comment type="function">
    <text evidence="3">Required for maturation of 30S ribosomal subunits.</text>
</comment>
<comment type="subcellular location">
    <subcellularLocation>
        <location evidence="3">Cytoplasm</location>
    </subcellularLocation>
</comment>
<dbReference type="InterPro" id="IPR035956">
    <property type="entry name" value="RimP_N_sf"/>
</dbReference>
<feature type="domain" description="Ribosome maturation factor RimP N-terminal" evidence="5">
    <location>
        <begin position="18"/>
        <end position="93"/>
    </location>
</feature>
<dbReference type="Pfam" id="PF17384">
    <property type="entry name" value="DUF150_C"/>
    <property type="match status" value="1"/>
</dbReference>
<dbReference type="Proteomes" id="UP001501257">
    <property type="component" value="Unassembled WGS sequence"/>
</dbReference>
<name>A0ABP9TLH0_9MICC</name>
<dbReference type="HAMAP" id="MF_01077">
    <property type="entry name" value="RimP"/>
    <property type="match status" value="1"/>
</dbReference>
<reference evidence="8" key="1">
    <citation type="journal article" date="2019" name="Int. J. Syst. Evol. Microbiol.">
        <title>The Global Catalogue of Microorganisms (GCM) 10K type strain sequencing project: providing services to taxonomists for standard genome sequencing and annotation.</title>
        <authorList>
            <consortium name="The Broad Institute Genomics Platform"/>
            <consortium name="The Broad Institute Genome Sequencing Center for Infectious Disease"/>
            <person name="Wu L."/>
            <person name="Ma J."/>
        </authorList>
    </citation>
    <scope>NUCLEOTIDE SEQUENCE [LARGE SCALE GENOMIC DNA]</scope>
    <source>
        <strain evidence="8">JCM 18952</strain>
    </source>
</reference>
<dbReference type="PANTHER" id="PTHR33867">
    <property type="entry name" value="RIBOSOME MATURATION FACTOR RIMP"/>
    <property type="match status" value="1"/>
</dbReference>
<dbReference type="CDD" id="cd01734">
    <property type="entry name" value="YlxS_C"/>
    <property type="match status" value="1"/>
</dbReference>
<evidence type="ECO:0000256" key="2">
    <source>
        <dbReference type="ARBA" id="ARBA00022517"/>
    </source>
</evidence>
<keyword evidence="2 3" id="KW-0690">Ribosome biogenesis</keyword>
<dbReference type="InterPro" id="IPR028989">
    <property type="entry name" value="RimP_N"/>
</dbReference>
<gene>
    <name evidence="3 7" type="primary">rimP</name>
    <name evidence="7" type="ORF">GCM10025778_18090</name>
</gene>
<dbReference type="PANTHER" id="PTHR33867:SF1">
    <property type="entry name" value="RIBOSOME MATURATION FACTOR RIMP"/>
    <property type="match status" value="1"/>
</dbReference>